<comment type="caution">
    <text evidence="1">The sequence shown here is derived from an EMBL/GenBank/DDBJ whole genome shotgun (WGS) entry which is preliminary data.</text>
</comment>
<dbReference type="Proteomes" id="UP000288102">
    <property type="component" value="Unassembled WGS sequence"/>
</dbReference>
<evidence type="ECO:0008006" key="3">
    <source>
        <dbReference type="Google" id="ProtNLM"/>
    </source>
</evidence>
<protein>
    <recommendedName>
        <fullName evidence="3">TonB-dependent receptor</fullName>
    </recommendedName>
</protein>
<dbReference type="OrthoDB" id="679547at2"/>
<accession>A0A434A9Q8</accession>
<keyword evidence="2" id="KW-1185">Reference proteome</keyword>
<dbReference type="RefSeq" id="WP_127337902.1">
    <property type="nucleotide sequence ID" value="NZ_QWDM01000004.1"/>
</dbReference>
<gene>
    <name evidence="1" type="ORF">D0817_08290</name>
</gene>
<dbReference type="Gene3D" id="2.170.130.10">
    <property type="entry name" value="TonB-dependent receptor, plug domain"/>
    <property type="match status" value="1"/>
</dbReference>
<dbReference type="EMBL" id="QWDM01000004">
    <property type="protein sequence ID" value="RUT71123.1"/>
    <property type="molecule type" value="Genomic_DNA"/>
</dbReference>
<evidence type="ECO:0000313" key="2">
    <source>
        <dbReference type="Proteomes" id="UP000288102"/>
    </source>
</evidence>
<sequence>MVIAINTFAIAQNSSLNKNEAISTATTENIFVHLSNTTLITGETLHCKLYCTNPVNNALSKISKIAYVDLINSDNQIVFTNKIYLDNGKGQGDFFIPTTIETGSYKLIAYTKWMLNKNDFKTSKTDLLVINPYLAGKKSNSGTNSSSQNKETNVLAGGSAAENDIKDKNFAIALDKNIFQERELVQLKIKSLTPAIRKGSFSLSVKKIDNLPAKKQLNASEFVKFNSTNEVTNRVNDSIQFIPELRGEIISGVITNSKDPKQVSHKNVALSIPGKEFAFKIVQTNSVGRFNFILDKDPNYSSVVVQVVENDKNDYKIEIDKNTGYNLSDLKTTDELSLTADYKEAIEQRSVANQIENSYYPLKKDSIAANQSTFPFYHPLEKEYVLADYTKFPTLKETITEVVKEMYYREKDNNYSLNLRDINYDLEYFSEPALVLVDGLLIQNVNELFTYKTENIYKVSIVPGVYFYGPKAFNGVINFTTKNTDYVTSANGSYILKTEIQRPQNKIIAFKEDYTDKSKYERIPDFRYQLLWQPELTLENKENTISFFTSDVSGKYEVNLEGFTNEGTPVSLKETFEVKDSTVN</sequence>
<reference evidence="2" key="1">
    <citation type="journal article" date="2019" name="Syst. Appl. Microbiol.">
        <title>Flavobacterium circumlabens sp. nov. and Flavobacterium cupreum sp. nov., two psychrotrophic species isolated from Antarctic environmental samples.</title>
        <authorList>
            <person name="Kralova S."/>
            <person name="Busse H.-J."/>
            <person name="Svec P."/>
            <person name="Maslanova I."/>
            <person name="Stankova E."/>
            <person name="Bartak M."/>
            <person name="Sedlacek I."/>
        </authorList>
    </citation>
    <scope>NUCLEOTIDE SEQUENCE [LARGE SCALE GENOMIC DNA]</scope>
    <source>
        <strain evidence="2">CCM 8825</strain>
    </source>
</reference>
<dbReference type="AlphaFoldDB" id="A0A434A9Q8"/>
<dbReference type="SUPFAM" id="SSF56935">
    <property type="entry name" value="Porins"/>
    <property type="match status" value="1"/>
</dbReference>
<organism evidence="1 2">
    <name type="scientific">Flavobacterium cupreum</name>
    <dbReference type="NCBI Taxonomy" id="2133766"/>
    <lineage>
        <taxon>Bacteria</taxon>
        <taxon>Pseudomonadati</taxon>
        <taxon>Bacteroidota</taxon>
        <taxon>Flavobacteriia</taxon>
        <taxon>Flavobacteriales</taxon>
        <taxon>Flavobacteriaceae</taxon>
        <taxon>Flavobacterium</taxon>
    </lineage>
</organism>
<dbReference type="InterPro" id="IPR037066">
    <property type="entry name" value="Plug_dom_sf"/>
</dbReference>
<proteinExistence type="predicted"/>
<evidence type="ECO:0000313" key="1">
    <source>
        <dbReference type="EMBL" id="RUT71123.1"/>
    </source>
</evidence>
<name>A0A434A9Q8_9FLAO</name>